<dbReference type="PANTHER" id="PTHR12302:SF3">
    <property type="entry name" value="SERINE_THREONINE-PROTEIN KINASE 31"/>
    <property type="match status" value="1"/>
</dbReference>
<protein>
    <submittedName>
        <fullName evidence="5">Thermonuclease</fullName>
    </submittedName>
</protein>
<reference evidence="5 6" key="1">
    <citation type="submission" date="2018-06" db="EMBL/GenBank/DDBJ databases">
        <title>Complete Genome Sequence of Bacillus velezensis DSYZ, a Plant Growth-Promoting Rhizobacterium with Antifungal Activity.</title>
        <authorList>
            <person name="Du B."/>
            <person name="Ding Y."/>
            <person name="Liu K."/>
            <person name="Yao L."/>
            <person name="Wang C."/>
            <person name="Li H."/>
            <person name="Liu H."/>
        </authorList>
    </citation>
    <scope>NUCLEOTIDE SEQUENCE [LARGE SCALE GENOMIC DNA]</scope>
    <source>
        <strain evidence="5 6">DSYZ</strain>
        <plasmid evidence="6">pdsyz</plasmid>
    </source>
</reference>
<evidence type="ECO:0000313" key="5">
    <source>
        <dbReference type="EMBL" id="AWX74668.1"/>
    </source>
</evidence>
<evidence type="ECO:0000256" key="3">
    <source>
        <dbReference type="ARBA" id="ARBA00022801"/>
    </source>
</evidence>
<dbReference type="PANTHER" id="PTHR12302">
    <property type="entry name" value="EBNA2 BINDING PROTEIN P100"/>
    <property type="match status" value="1"/>
</dbReference>
<dbReference type="SMART" id="SM00318">
    <property type="entry name" value="SNc"/>
    <property type="match status" value="1"/>
</dbReference>
<proteinExistence type="predicted"/>
<dbReference type="CDD" id="cd00175">
    <property type="entry name" value="SNc"/>
    <property type="match status" value="1"/>
</dbReference>
<geneLocation type="plasmid" evidence="6">
    <name>pdsyz</name>
</geneLocation>
<evidence type="ECO:0000313" key="6">
    <source>
        <dbReference type="Proteomes" id="UP000250069"/>
    </source>
</evidence>
<name>A0ABC8DG02_BACVE</name>
<sequence>MLTRKLTLVFAVLVFLLSGCQGISSINSETTEKTIDLSDKIEVTVIRVIDGDTFIADVNGKKERIRLILVDTPETVHPTKEVQPYGKEASAFTKKELENQTVFLEYDQKKRDKYNRLLAYVFLQDGTSFNKLLLEKGYARLAVFPPNVKYKNEYQKAEEIAQKKKLGLWNRNIEKGA</sequence>
<evidence type="ECO:0000256" key="1">
    <source>
        <dbReference type="ARBA" id="ARBA00022722"/>
    </source>
</evidence>
<dbReference type="SUPFAM" id="SSF50199">
    <property type="entry name" value="Staphylococcal nuclease"/>
    <property type="match status" value="1"/>
</dbReference>
<gene>
    <name evidence="5" type="ORF">BVDSYZ_21735</name>
</gene>
<dbReference type="RefSeq" id="WP_105322184.1">
    <property type="nucleotide sequence ID" value="NZ_CP026611.1"/>
</dbReference>
<dbReference type="PROSITE" id="PS50830">
    <property type="entry name" value="TNASE_3"/>
    <property type="match status" value="1"/>
</dbReference>
<dbReference type="Proteomes" id="UP000250069">
    <property type="component" value="Plasmid pdsyz"/>
</dbReference>
<keyword evidence="1" id="KW-0540">Nuclease</keyword>
<keyword evidence="5" id="KW-0614">Plasmid</keyword>
<dbReference type="Pfam" id="PF00565">
    <property type="entry name" value="SNase"/>
    <property type="match status" value="1"/>
</dbReference>
<dbReference type="PROSITE" id="PS51257">
    <property type="entry name" value="PROKAR_LIPOPROTEIN"/>
    <property type="match status" value="1"/>
</dbReference>
<keyword evidence="2" id="KW-0255">Endonuclease</keyword>
<accession>A0ABC8DG02</accession>
<dbReference type="EMBL" id="CP030151">
    <property type="protein sequence ID" value="AWX74668.1"/>
    <property type="molecule type" value="Genomic_DNA"/>
</dbReference>
<dbReference type="GO" id="GO:0016787">
    <property type="term" value="F:hydrolase activity"/>
    <property type="evidence" value="ECO:0007669"/>
    <property type="project" value="UniProtKB-KW"/>
</dbReference>
<feature type="domain" description="TNase-like" evidence="4">
    <location>
        <begin position="39"/>
        <end position="171"/>
    </location>
</feature>
<dbReference type="InterPro" id="IPR016071">
    <property type="entry name" value="Staphylococal_nuclease_OB-fold"/>
</dbReference>
<organism evidence="5 6">
    <name type="scientific">Bacillus velezensis</name>
    <dbReference type="NCBI Taxonomy" id="492670"/>
    <lineage>
        <taxon>Bacteria</taxon>
        <taxon>Bacillati</taxon>
        <taxon>Bacillota</taxon>
        <taxon>Bacilli</taxon>
        <taxon>Bacillales</taxon>
        <taxon>Bacillaceae</taxon>
        <taxon>Bacillus</taxon>
        <taxon>Bacillus amyloliquefaciens group</taxon>
    </lineage>
</organism>
<dbReference type="AlphaFoldDB" id="A0ABC8DG02"/>
<dbReference type="InterPro" id="IPR035437">
    <property type="entry name" value="SNase_OB-fold_sf"/>
</dbReference>
<dbReference type="Gene3D" id="2.40.50.90">
    <property type="match status" value="1"/>
</dbReference>
<keyword evidence="3" id="KW-0378">Hydrolase</keyword>
<dbReference type="GO" id="GO:0004519">
    <property type="term" value="F:endonuclease activity"/>
    <property type="evidence" value="ECO:0007669"/>
    <property type="project" value="UniProtKB-KW"/>
</dbReference>
<evidence type="ECO:0000259" key="4">
    <source>
        <dbReference type="PROSITE" id="PS50830"/>
    </source>
</evidence>
<evidence type="ECO:0000256" key="2">
    <source>
        <dbReference type="ARBA" id="ARBA00022759"/>
    </source>
</evidence>